<dbReference type="SUPFAM" id="SSF53850">
    <property type="entry name" value="Periplasmic binding protein-like II"/>
    <property type="match status" value="1"/>
</dbReference>
<dbReference type="RefSeq" id="WP_265539919.1">
    <property type="nucleotide sequence ID" value="NZ_CP098740.1"/>
</dbReference>
<dbReference type="PANTHER" id="PTHR43649:SF12">
    <property type="entry name" value="DIACETYLCHITOBIOSE BINDING PROTEIN DASA"/>
    <property type="match status" value="1"/>
</dbReference>
<feature type="chain" id="PRO_5046329736" evidence="1">
    <location>
        <begin position="26"/>
        <end position="418"/>
    </location>
</feature>
<evidence type="ECO:0000313" key="2">
    <source>
        <dbReference type="EMBL" id="UZK53783.1"/>
    </source>
</evidence>
<keyword evidence="3" id="KW-1185">Reference proteome</keyword>
<sequence>MARPAKTVIGISVAVVAALSLTACGGGGGAQQSADAKQTLTVWGMGEEAKRLATVAKDFEKDNPNITVKVTPIGWDVVGQKMTAAAAAGKLPDMAQMGSTMMGQYIALDVLEPVDIKTFKKSDFFPATWNSNVVDGTAYGVPWYADVRGLYYRTDLAKKAGDDKAPVTWDDHHKLAEAYQKAGSQWGTALQPSNTGAWQSWVQFLYSEGGSIVGEDGKSALGSPEAVKAFETWGNYFKDGLAKKNFVPGSDVGKTFAKGDEPMFMSGPWMVQNLNEQQPQLKGKWKTAPLPAGPKGSVSWVGGASLVTFKDSEHKAAAEKFTQYLTTPETQAAWYGATKSLPANKAAYDLPEIKDSAEADSLKVFRKALDTGREVPALEKWNEIAAAIEATLGKVAQGGDPATEAKKLQTVTEGLISK</sequence>
<dbReference type="Gene3D" id="3.40.190.10">
    <property type="entry name" value="Periplasmic binding protein-like II"/>
    <property type="match status" value="2"/>
</dbReference>
<feature type="signal peptide" evidence="1">
    <location>
        <begin position="1"/>
        <end position="25"/>
    </location>
</feature>
<dbReference type="PROSITE" id="PS51257">
    <property type="entry name" value="PROKAR_LIPOPROTEIN"/>
    <property type="match status" value="1"/>
</dbReference>
<dbReference type="EMBL" id="CP098740">
    <property type="protein sequence ID" value="UZK53783.1"/>
    <property type="molecule type" value="Genomic_DNA"/>
</dbReference>
<gene>
    <name evidence="2" type="ORF">NEH16_06105</name>
</gene>
<dbReference type="InterPro" id="IPR050490">
    <property type="entry name" value="Bact_solute-bd_prot1"/>
</dbReference>
<accession>A0ABY6PNJ8</accession>
<evidence type="ECO:0000313" key="3">
    <source>
        <dbReference type="Proteomes" id="UP001164963"/>
    </source>
</evidence>
<dbReference type="Proteomes" id="UP001164963">
    <property type="component" value="Chromosome"/>
</dbReference>
<protein>
    <submittedName>
        <fullName evidence="2">Sugar ABC transporter substrate-binding protein</fullName>
    </submittedName>
</protein>
<dbReference type="CDD" id="cd14747">
    <property type="entry name" value="PBP2_MalE"/>
    <property type="match status" value="1"/>
</dbReference>
<dbReference type="Pfam" id="PF13416">
    <property type="entry name" value="SBP_bac_8"/>
    <property type="match status" value="1"/>
</dbReference>
<proteinExistence type="predicted"/>
<reference evidence="2" key="1">
    <citation type="journal article" date="2022" name="Front. Microbiol.">
        <title>Mirubactin C rescues the lethal effect of cell wall biosynthesis mutations in Bacillus subtilis.</title>
        <authorList>
            <person name="Kepplinger B."/>
            <person name="Wen X."/>
            <person name="Tyler A.R."/>
            <person name="Kim B.Y."/>
            <person name="Brown J."/>
            <person name="Banks P."/>
            <person name="Dashti Y."/>
            <person name="Mackenzie E.S."/>
            <person name="Wills C."/>
            <person name="Kawai Y."/>
            <person name="Waldron K.J."/>
            <person name="Allenby N.E.E."/>
            <person name="Wu L.J."/>
            <person name="Hall M.J."/>
            <person name="Errington J."/>
        </authorList>
    </citation>
    <scope>NUCLEOTIDE SEQUENCE</scope>
    <source>
        <strain evidence="2">MDA8-470</strain>
    </source>
</reference>
<evidence type="ECO:0000256" key="1">
    <source>
        <dbReference type="SAM" id="SignalP"/>
    </source>
</evidence>
<dbReference type="PANTHER" id="PTHR43649">
    <property type="entry name" value="ARABINOSE-BINDING PROTEIN-RELATED"/>
    <property type="match status" value="1"/>
</dbReference>
<keyword evidence="1" id="KW-0732">Signal</keyword>
<dbReference type="InterPro" id="IPR006059">
    <property type="entry name" value="SBP"/>
</dbReference>
<organism evidence="2 3">
    <name type="scientific">Streptomyces drozdowiczii</name>
    <dbReference type="NCBI Taxonomy" id="202862"/>
    <lineage>
        <taxon>Bacteria</taxon>
        <taxon>Bacillati</taxon>
        <taxon>Actinomycetota</taxon>
        <taxon>Actinomycetes</taxon>
        <taxon>Kitasatosporales</taxon>
        <taxon>Streptomycetaceae</taxon>
        <taxon>Streptomyces</taxon>
    </lineage>
</organism>
<name>A0ABY6PNJ8_9ACTN</name>